<proteinExistence type="predicted"/>
<dbReference type="RefSeq" id="WP_379571867.1">
    <property type="nucleotide sequence ID" value="NZ_JBHSQK010000118.1"/>
</dbReference>
<feature type="domain" description="HTH araC/xylS-type" evidence="4">
    <location>
        <begin position="214"/>
        <end position="312"/>
    </location>
</feature>
<comment type="caution">
    <text evidence="5">The sequence shown here is derived from an EMBL/GenBank/DDBJ whole genome shotgun (WGS) entry which is preliminary data.</text>
</comment>
<dbReference type="PANTHER" id="PTHR43130">
    <property type="entry name" value="ARAC-FAMILY TRANSCRIPTIONAL REGULATOR"/>
    <property type="match status" value="1"/>
</dbReference>
<dbReference type="InterPro" id="IPR052158">
    <property type="entry name" value="INH-QAR"/>
</dbReference>
<sequence length="321" mass="34798">MPHAIAVLAFPGISPFHLSVPTLVFTAELGGRPLPGYRVTVCAVEPGSLPTRAGFDLAVHHGLEAVAEADTVVLPSWDPDLPVAPALGEALRAAHTRGARVVALCLGAFALAGSGLVEGREVTTHWHAAPLLAARYPGIRVRSDVLWTDLGDVVSSAGTVAALDCCLHLVRRDLGAAVAGEVARRLVMAPHRDGSQAQSVRTPVPDDDGPDEIAEAMAWARWRLDRPLDLDAWADGARMSRRTFTRRFRERTGESPGRWLLRQRLELARTLLETTQLPMDEVAERSGLGSSASLRRHFRQVLGTSPRRHRDQFAEVTPVQC</sequence>
<dbReference type="InterPro" id="IPR009057">
    <property type="entry name" value="Homeodomain-like_sf"/>
</dbReference>
<dbReference type="SUPFAM" id="SSF52317">
    <property type="entry name" value="Class I glutamine amidotransferase-like"/>
    <property type="match status" value="1"/>
</dbReference>
<dbReference type="Gene3D" id="3.40.50.880">
    <property type="match status" value="1"/>
</dbReference>
<gene>
    <name evidence="5" type="ORF">ACFQH9_31100</name>
</gene>
<evidence type="ECO:0000313" key="5">
    <source>
        <dbReference type="EMBL" id="MFC5952716.1"/>
    </source>
</evidence>
<evidence type="ECO:0000256" key="1">
    <source>
        <dbReference type="ARBA" id="ARBA00023015"/>
    </source>
</evidence>
<dbReference type="InterPro" id="IPR029062">
    <property type="entry name" value="Class_I_gatase-like"/>
</dbReference>
<evidence type="ECO:0000256" key="2">
    <source>
        <dbReference type="ARBA" id="ARBA00023125"/>
    </source>
</evidence>
<protein>
    <submittedName>
        <fullName evidence="5">Helix-turn-helix domain-containing protein</fullName>
    </submittedName>
</protein>
<organism evidence="5 6">
    <name type="scientific">Pseudonocardia lutea</name>
    <dbReference type="NCBI Taxonomy" id="2172015"/>
    <lineage>
        <taxon>Bacteria</taxon>
        <taxon>Bacillati</taxon>
        <taxon>Actinomycetota</taxon>
        <taxon>Actinomycetes</taxon>
        <taxon>Pseudonocardiales</taxon>
        <taxon>Pseudonocardiaceae</taxon>
        <taxon>Pseudonocardia</taxon>
    </lineage>
</organism>
<dbReference type="Gene3D" id="1.10.10.60">
    <property type="entry name" value="Homeodomain-like"/>
    <property type="match status" value="1"/>
</dbReference>
<keyword evidence="1" id="KW-0805">Transcription regulation</keyword>
<dbReference type="SMART" id="SM00342">
    <property type="entry name" value="HTH_ARAC"/>
    <property type="match status" value="1"/>
</dbReference>
<dbReference type="InterPro" id="IPR018062">
    <property type="entry name" value="HTH_AraC-typ_CS"/>
</dbReference>
<evidence type="ECO:0000313" key="6">
    <source>
        <dbReference type="Proteomes" id="UP001596119"/>
    </source>
</evidence>
<dbReference type="PROSITE" id="PS00041">
    <property type="entry name" value="HTH_ARAC_FAMILY_1"/>
    <property type="match status" value="1"/>
</dbReference>
<dbReference type="CDD" id="cd03137">
    <property type="entry name" value="GATase1_AraC_1"/>
    <property type="match status" value="1"/>
</dbReference>
<dbReference type="PROSITE" id="PS01124">
    <property type="entry name" value="HTH_ARAC_FAMILY_2"/>
    <property type="match status" value="1"/>
</dbReference>
<dbReference type="InterPro" id="IPR002818">
    <property type="entry name" value="DJ-1/PfpI"/>
</dbReference>
<keyword evidence="6" id="KW-1185">Reference proteome</keyword>
<name>A0ABW1IG61_9PSEU</name>
<evidence type="ECO:0000259" key="4">
    <source>
        <dbReference type="PROSITE" id="PS01124"/>
    </source>
</evidence>
<dbReference type="Pfam" id="PF01965">
    <property type="entry name" value="DJ-1_PfpI"/>
    <property type="match status" value="1"/>
</dbReference>
<dbReference type="SUPFAM" id="SSF46689">
    <property type="entry name" value="Homeodomain-like"/>
    <property type="match status" value="2"/>
</dbReference>
<accession>A0ABW1IG61</accession>
<reference evidence="6" key="1">
    <citation type="journal article" date="2019" name="Int. J. Syst. Evol. Microbiol.">
        <title>The Global Catalogue of Microorganisms (GCM) 10K type strain sequencing project: providing services to taxonomists for standard genome sequencing and annotation.</title>
        <authorList>
            <consortium name="The Broad Institute Genomics Platform"/>
            <consortium name="The Broad Institute Genome Sequencing Center for Infectious Disease"/>
            <person name="Wu L."/>
            <person name="Ma J."/>
        </authorList>
    </citation>
    <scope>NUCLEOTIDE SEQUENCE [LARGE SCALE GENOMIC DNA]</scope>
    <source>
        <strain evidence="6">CGMCC 4.7397</strain>
    </source>
</reference>
<dbReference type="Pfam" id="PF12833">
    <property type="entry name" value="HTH_18"/>
    <property type="match status" value="1"/>
</dbReference>
<dbReference type="InterPro" id="IPR018060">
    <property type="entry name" value="HTH_AraC"/>
</dbReference>
<dbReference type="PANTHER" id="PTHR43130:SF3">
    <property type="entry name" value="HTH-TYPE TRANSCRIPTIONAL REGULATOR RV1931C"/>
    <property type="match status" value="1"/>
</dbReference>
<dbReference type="EMBL" id="JBHSQK010000118">
    <property type="protein sequence ID" value="MFC5952716.1"/>
    <property type="molecule type" value="Genomic_DNA"/>
</dbReference>
<keyword evidence="2" id="KW-0238">DNA-binding</keyword>
<evidence type="ECO:0000256" key="3">
    <source>
        <dbReference type="ARBA" id="ARBA00023163"/>
    </source>
</evidence>
<dbReference type="Proteomes" id="UP001596119">
    <property type="component" value="Unassembled WGS sequence"/>
</dbReference>
<keyword evidence="3" id="KW-0804">Transcription</keyword>